<protein>
    <submittedName>
        <fullName evidence="1">Uncharacterized protein</fullName>
    </submittedName>
</protein>
<dbReference type="AlphaFoldDB" id="V9VZ64"/>
<reference evidence="1 2" key="1">
    <citation type="submission" date="2013-09" db="EMBL/GenBank/DDBJ databases">
        <authorList>
            <consortium name="DOE Joint Genome Institute"/>
            <person name="Klenk H.-P."/>
            <person name="Huntemann M."/>
            <person name="Han J."/>
            <person name="Chen A."/>
            <person name="Kyrpides N."/>
            <person name="Mavromatis K."/>
            <person name="Markowitz V."/>
            <person name="Palaniappan K."/>
            <person name="Ivanova N."/>
            <person name="Schaumberg A."/>
            <person name="Pati A."/>
            <person name="Liolios K."/>
            <person name="Nordberg H.P."/>
            <person name="Cantor M.N."/>
            <person name="Hua S.X."/>
            <person name="Woyke T."/>
        </authorList>
    </citation>
    <scope>NUCLEOTIDE SEQUENCE [LARGE SCALE GENOMIC DNA]</scope>
    <source>
        <strain evidence="1 2">DSM 14336</strain>
    </source>
</reference>
<dbReference type="RefSeq" id="WP_024091605.1">
    <property type="nucleotide sequence ID" value="NC_023135.1"/>
</dbReference>
<dbReference type="KEGG" id="lmd:METH_17195"/>
<name>V9VZ64_9RHOB</name>
<evidence type="ECO:0000313" key="1">
    <source>
        <dbReference type="EMBL" id="AHD03233.1"/>
    </source>
</evidence>
<sequence>MNATERKEAILKMLPDAKLLRRHAGRYEVELDSKHCLLVVNTVHGSVQFMAESGDADADIPALEGVDYCLMATGRDVDSLSAWLVPVPRLIAHIKKQHEAWLAEKPERSRDNRMRTVKPLDVYFADCQFNLETTSQRAPETMTPDQARQGLAVHFGVDPSKIRISVDV</sequence>
<dbReference type="PATRIC" id="fig|999552.6.peg.3415"/>
<accession>V9VZ64</accession>
<keyword evidence="2" id="KW-1185">Reference proteome</keyword>
<dbReference type="Proteomes" id="UP000018780">
    <property type="component" value="Chromosome"/>
</dbReference>
<dbReference type="HOGENOM" id="CLU_1584434_0_0_5"/>
<organism evidence="1 2">
    <name type="scientific">Leisingera methylohalidivorans DSM 14336</name>
    <dbReference type="NCBI Taxonomy" id="999552"/>
    <lineage>
        <taxon>Bacteria</taxon>
        <taxon>Pseudomonadati</taxon>
        <taxon>Pseudomonadota</taxon>
        <taxon>Alphaproteobacteria</taxon>
        <taxon>Rhodobacterales</taxon>
        <taxon>Roseobacteraceae</taxon>
        <taxon>Leisingera</taxon>
    </lineage>
</organism>
<proteinExistence type="predicted"/>
<evidence type="ECO:0000313" key="2">
    <source>
        <dbReference type="Proteomes" id="UP000018780"/>
    </source>
</evidence>
<gene>
    <name evidence="1" type="ORF">METH_17195</name>
</gene>
<dbReference type="EMBL" id="CP006773">
    <property type="protein sequence ID" value="AHD03233.1"/>
    <property type="molecule type" value="Genomic_DNA"/>
</dbReference>